<organism evidence="1 2">
    <name type="scientific">Coccidioides posadasii RMSCC 3488</name>
    <dbReference type="NCBI Taxonomy" id="454284"/>
    <lineage>
        <taxon>Eukaryota</taxon>
        <taxon>Fungi</taxon>
        <taxon>Dikarya</taxon>
        <taxon>Ascomycota</taxon>
        <taxon>Pezizomycotina</taxon>
        <taxon>Eurotiomycetes</taxon>
        <taxon>Eurotiomycetidae</taxon>
        <taxon>Onygenales</taxon>
        <taxon>Onygenaceae</taxon>
        <taxon>Coccidioides</taxon>
    </lineage>
</organism>
<dbReference type="AlphaFoldDB" id="A0A0J6F0U7"/>
<evidence type="ECO:0000313" key="2">
    <source>
        <dbReference type="Proteomes" id="UP000054567"/>
    </source>
</evidence>
<accession>A0A0J6F0U7</accession>
<name>A0A0J6F0U7_COCPO</name>
<reference evidence="1 2" key="1">
    <citation type="submission" date="2007-06" db="EMBL/GenBank/DDBJ databases">
        <title>The Genome Sequence of Coccidioides posadasii RMSCC_3488.</title>
        <authorList>
            <consortium name="Coccidioides Genome Resources Consortium"/>
            <consortium name="The Broad Institute Genome Sequencing Platform"/>
            <person name="Henn M.R."/>
            <person name="Sykes S."/>
            <person name="Young S."/>
            <person name="Jaffe D."/>
            <person name="Berlin A."/>
            <person name="Alvarez P."/>
            <person name="Butler J."/>
            <person name="Gnerre S."/>
            <person name="Grabherr M."/>
            <person name="Mauceli E."/>
            <person name="Brockman W."/>
            <person name="Kodira C."/>
            <person name="Alvarado L."/>
            <person name="Zeng Q."/>
            <person name="Crawford M."/>
            <person name="Antoine C."/>
            <person name="Devon K."/>
            <person name="Galgiani J."/>
            <person name="Orsborn K."/>
            <person name="Lewis M.L."/>
            <person name="Nusbaum C."/>
            <person name="Galagan J."/>
            <person name="Birren B."/>
        </authorList>
    </citation>
    <scope>NUCLEOTIDE SEQUENCE [LARGE SCALE GENOMIC DNA]</scope>
    <source>
        <strain evidence="1 2">RMSCC 3488</strain>
    </source>
</reference>
<sequence length="117" mass="13276">MSAASNPSDSLIELLEKELATFGDAAPYPLLSYQINAFLSYYDILREDDASLAKRRKQRRSVGAEVYLLCTLALPISRLSAEKSRDFIPKLRLWWKDAPRPDLILTAKYVKAILLLC</sequence>
<dbReference type="EMBL" id="DS268109">
    <property type="protein sequence ID" value="KMM63673.1"/>
    <property type="molecule type" value="Genomic_DNA"/>
</dbReference>
<evidence type="ECO:0000313" key="1">
    <source>
        <dbReference type="EMBL" id="KMM63673.1"/>
    </source>
</evidence>
<gene>
    <name evidence="1" type="ORF">CPAG_00027</name>
</gene>
<protein>
    <submittedName>
        <fullName evidence="1">Uncharacterized protein</fullName>
    </submittedName>
</protein>
<reference evidence="2" key="2">
    <citation type="journal article" date="2009" name="Genome Res.">
        <title>Comparative genomic analyses of the human fungal pathogens Coccidioides and their relatives.</title>
        <authorList>
            <person name="Sharpton T.J."/>
            <person name="Stajich J.E."/>
            <person name="Rounsley S.D."/>
            <person name="Gardner M.J."/>
            <person name="Wortman J.R."/>
            <person name="Jordar V.S."/>
            <person name="Maiti R."/>
            <person name="Kodira C.D."/>
            <person name="Neafsey D.E."/>
            <person name="Zeng Q."/>
            <person name="Hung C.-Y."/>
            <person name="McMahan C."/>
            <person name="Muszewska A."/>
            <person name="Grynberg M."/>
            <person name="Mandel M.A."/>
            <person name="Kellner E.M."/>
            <person name="Barker B.M."/>
            <person name="Galgiani J.N."/>
            <person name="Orbach M.J."/>
            <person name="Kirkland T.N."/>
            <person name="Cole G.T."/>
            <person name="Henn M.R."/>
            <person name="Birren B.W."/>
            <person name="Taylor J.W."/>
        </authorList>
    </citation>
    <scope>NUCLEOTIDE SEQUENCE [LARGE SCALE GENOMIC DNA]</scope>
    <source>
        <strain evidence="2">RMSCC 3488</strain>
    </source>
</reference>
<proteinExistence type="predicted"/>
<dbReference type="OrthoDB" id="4540678at2759"/>
<dbReference type="VEuPathDB" id="FungiDB:CPAG_00027"/>
<reference evidence="2" key="3">
    <citation type="journal article" date="2010" name="Genome Res.">
        <title>Population genomic sequencing of Coccidioides fungi reveals recent hybridization and transposon control.</title>
        <authorList>
            <person name="Neafsey D.E."/>
            <person name="Barker B.M."/>
            <person name="Sharpton T.J."/>
            <person name="Stajich J.E."/>
            <person name="Park D.J."/>
            <person name="Whiston E."/>
            <person name="Hung C.-Y."/>
            <person name="McMahan C."/>
            <person name="White J."/>
            <person name="Sykes S."/>
            <person name="Heiman D."/>
            <person name="Young S."/>
            <person name="Zeng Q."/>
            <person name="Abouelleil A."/>
            <person name="Aftuck L."/>
            <person name="Bessette D."/>
            <person name="Brown A."/>
            <person name="FitzGerald M."/>
            <person name="Lui A."/>
            <person name="Macdonald J.P."/>
            <person name="Priest M."/>
            <person name="Orbach M.J."/>
            <person name="Galgiani J.N."/>
            <person name="Kirkland T.N."/>
            <person name="Cole G.T."/>
            <person name="Birren B.W."/>
            <person name="Henn M.R."/>
            <person name="Taylor J.W."/>
            <person name="Rounsley S.D."/>
        </authorList>
    </citation>
    <scope>NUCLEOTIDE SEQUENCE [LARGE SCALE GENOMIC DNA]</scope>
    <source>
        <strain evidence="2">RMSCC 3488</strain>
    </source>
</reference>
<dbReference type="Proteomes" id="UP000054567">
    <property type="component" value="Unassembled WGS sequence"/>
</dbReference>